<evidence type="ECO:0000256" key="4">
    <source>
        <dbReference type="ARBA" id="ARBA00022519"/>
    </source>
</evidence>
<dbReference type="InterPro" id="IPR001036">
    <property type="entry name" value="Acrflvin-R"/>
</dbReference>
<keyword evidence="5 8" id="KW-0812">Transmembrane</keyword>
<feature type="non-terminal residue" evidence="9">
    <location>
        <position position="1"/>
    </location>
</feature>
<dbReference type="PRINTS" id="PR00702">
    <property type="entry name" value="ACRIFLAVINRP"/>
</dbReference>
<reference evidence="9" key="1">
    <citation type="submission" date="2013-08" db="EMBL/GenBank/DDBJ databases">
        <authorList>
            <person name="Mendez C."/>
            <person name="Richter M."/>
            <person name="Ferrer M."/>
            <person name="Sanchez J."/>
        </authorList>
    </citation>
    <scope>NUCLEOTIDE SEQUENCE</scope>
</reference>
<feature type="transmembrane region" description="Helical" evidence="8">
    <location>
        <begin position="121"/>
        <end position="140"/>
    </location>
</feature>
<feature type="transmembrane region" description="Helical" evidence="8">
    <location>
        <begin position="147"/>
        <end position="165"/>
    </location>
</feature>
<evidence type="ECO:0000313" key="9">
    <source>
        <dbReference type="EMBL" id="EQD30829.1"/>
    </source>
</evidence>
<dbReference type="EMBL" id="AUZZ01010129">
    <property type="protein sequence ID" value="EQD30829.1"/>
    <property type="molecule type" value="Genomic_DNA"/>
</dbReference>
<dbReference type="Pfam" id="PF00873">
    <property type="entry name" value="ACR_tran"/>
    <property type="match status" value="1"/>
</dbReference>
<comment type="subcellular location">
    <subcellularLocation>
        <location evidence="1">Cell membrane</location>
        <topology evidence="1">Multi-pass membrane protein</topology>
    </subcellularLocation>
</comment>
<dbReference type="PANTHER" id="PTHR32063:SF78">
    <property type="entry name" value="ACRB_ACRD_ACRF FAMILY PROTEIN"/>
    <property type="match status" value="1"/>
</dbReference>
<keyword evidence="4" id="KW-0997">Cell inner membrane</keyword>
<evidence type="ECO:0000256" key="6">
    <source>
        <dbReference type="ARBA" id="ARBA00022989"/>
    </source>
</evidence>
<proteinExistence type="predicted"/>
<organism evidence="9">
    <name type="scientific">mine drainage metagenome</name>
    <dbReference type="NCBI Taxonomy" id="410659"/>
    <lineage>
        <taxon>unclassified sequences</taxon>
        <taxon>metagenomes</taxon>
        <taxon>ecological metagenomes</taxon>
    </lineage>
</organism>
<feature type="transmembrane region" description="Helical" evidence="8">
    <location>
        <begin position="316"/>
        <end position="335"/>
    </location>
</feature>
<feature type="transmembrane region" description="Helical" evidence="8">
    <location>
        <begin position="177"/>
        <end position="198"/>
    </location>
</feature>
<keyword evidence="6 8" id="KW-1133">Transmembrane helix</keyword>
<evidence type="ECO:0000256" key="2">
    <source>
        <dbReference type="ARBA" id="ARBA00022448"/>
    </source>
</evidence>
<dbReference type="Gene3D" id="1.20.1640.10">
    <property type="entry name" value="Multidrug efflux transporter AcrB transmembrane domain"/>
    <property type="match status" value="1"/>
</dbReference>
<feature type="transmembrane region" description="Helical" evidence="8">
    <location>
        <begin position="218"/>
        <end position="238"/>
    </location>
</feature>
<dbReference type="AlphaFoldDB" id="T0ZQ30"/>
<evidence type="ECO:0000256" key="1">
    <source>
        <dbReference type="ARBA" id="ARBA00004651"/>
    </source>
</evidence>
<dbReference type="GO" id="GO:0042910">
    <property type="term" value="F:xenobiotic transmembrane transporter activity"/>
    <property type="evidence" value="ECO:0007669"/>
    <property type="project" value="TreeGrafter"/>
</dbReference>
<evidence type="ECO:0000256" key="5">
    <source>
        <dbReference type="ARBA" id="ARBA00022692"/>
    </source>
</evidence>
<keyword evidence="3" id="KW-1003">Cell membrane</keyword>
<evidence type="ECO:0000256" key="7">
    <source>
        <dbReference type="ARBA" id="ARBA00023136"/>
    </source>
</evidence>
<protein>
    <submittedName>
        <fullName evidence="9">Multidrug resistance protein mdtB</fullName>
    </submittedName>
</protein>
<dbReference type="FunFam" id="1.20.1640.10:FF:000001">
    <property type="entry name" value="Efflux pump membrane transporter"/>
    <property type="match status" value="1"/>
</dbReference>
<keyword evidence="7 8" id="KW-0472">Membrane</keyword>
<evidence type="ECO:0000256" key="8">
    <source>
        <dbReference type="SAM" id="Phobius"/>
    </source>
</evidence>
<dbReference type="PANTHER" id="PTHR32063">
    <property type="match status" value="1"/>
</dbReference>
<dbReference type="GO" id="GO:0005886">
    <property type="term" value="C:plasma membrane"/>
    <property type="evidence" value="ECO:0007669"/>
    <property type="project" value="UniProtKB-SubCell"/>
</dbReference>
<comment type="caution">
    <text evidence="9">The sequence shown here is derived from an EMBL/GenBank/DDBJ whole genome shotgun (WGS) entry which is preliminary data.</text>
</comment>
<feature type="non-terminal residue" evidence="9">
    <location>
        <position position="360"/>
    </location>
</feature>
<feature type="transmembrane region" description="Helical" evidence="8">
    <location>
        <begin position="250"/>
        <end position="268"/>
    </location>
</feature>
<keyword evidence="2" id="KW-0813">Transport</keyword>
<name>T0ZQ30_9ZZZZ</name>
<accession>T0ZQ30</accession>
<evidence type="ECO:0000256" key="3">
    <source>
        <dbReference type="ARBA" id="ARBA00022475"/>
    </source>
</evidence>
<gene>
    <name evidence="9" type="ORF">B2A_13970</name>
</gene>
<reference evidence="9" key="2">
    <citation type="journal article" date="2014" name="ISME J.">
        <title>Microbial stratification in low pH oxic and suboxic macroscopic growths along an acid mine drainage.</title>
        <authorList>
            <person name="Mendez-Garcia C."/>
            <person name="Mesa V."/>
            <person name="Sprenger R.R."/>
            <person name="Richter M."/>
            <person name="Diez M.S."/>
            <person name="Solano J."/>
            <person name="Bargiela R."/>
            <person name="Golyshina O.V."/>
            <person name="Manteca A."/>
            <person name="Ramos J.L."/>
            <person name="Gallego J.R."/>
            <person name="Llorente I."/>
            <person name="Martins Dos Santos V.A."/>
            <person name="Jensen O.N."/>
            <person name="Pelaez A.I."/>
            <person name="Sanchez J."/>
            <person name="Ferrer M."/>
        </authorList>
    </citation>
    <scope>NUCLEOTIDE SEQUENCE</scope>
</reference>
<dbReference type="SUPFAM" id="SSF82866">
    <property type="entry name" value="Multidrug efflux transporter AcrB transmembrane domain"/>
    <property type="match status" value="1"/>
</dbReference>
<sequence length="360" mass="38316">AGATGGLQGLHQAYAIGANDQLALASQYRHLLIAYRNGAPVTVSAVGTVTSGLENDQELASYNNIPAVVLDIHRRPGANIVSTVSRIEATLHSLRKTLPHGVHLDVVANRTGTIKASVADVQITLLSAMFLVVLVIFLFLPNPRATLIPAVALPLSIVATFAVMYELGYQLDNLSLMALTVAAGFVVDDAIVMIENIVRFVEAGEPPLRAAYLGARQIGFTIVSLTVSLVAVFIPLLFMTGVIGRLFSEFAVTLSVAVVASAVISLTLTPMMGARLLRPASEIRPNPLARAAEALLERTREAYRGGLAWCLRHQRLMLGVFAGTLVLTAFLFYMIPKALLPEVDTGEIIAVTGGGTEHFA</sequence>